<sequence>MENLDDNISNTGFEPLIIKEEDGDSDTAFVEQRESNMSQPGHTFTGTLLNPSALMKPYLKEMDDLLKSCEELTGLPFGSPFSESYTETSMSETTHLQGKDEVTNESYRGMNASPNAYLSTSYIDTHMDGAATEEQPAQGQVQSMGTIINTFGVTAEGSCQTEMPLTSAGNKLSETMVEYEGQLMGMLAMLESRMEDAGMGLQSEDWDINASQEYVHIRKNPNLYRGIIHVPIEQQMLVKLETQPMQLESWTTQNVEGDNVSKDNRNGVPAGSTREGSQLNPLLGCDNMGGFLMERLERSGDFKEDQEVLDLQFKFSGSPNSLDGKQNDAMCCERTKTEIIFGESTDTKGDIIGAGAARHELEIDVTYSKSGMNELGALGSRMEECIEEVQQLQMKRKELLAVVLDLRGNKERDKPEGSNKNEDETEEQIDNKVAELMKILKKEEEARREERKREIQSLKEQRADEEKRMWKVNLERQGLQDELRKLKRSLFTVARECAQNQAALNSHNRAVELLKREEEKLQLLVLQLTEESCQLRSGQQQQLLKLQVELQAQSSSHTSNAQDELTECRRHSCGDIEQYVQGGLRALEERYEPILLALLKRREATAGALVKAKEQAQEMKAQLRPLKEDIQKLKLQRACLEEKLKLIHLHWREDVVRYKETVYCLEENSSGLKTELKIQKKKIKEIEELRDSLAKQLLLYR</sequence>
<dbReference type="PANTHER" id="PTHR47147">
    <property type="entry name" value="SYNCOILIN"/>
    <property type="match status" value="1"/>
</dbReference>
<dbReference type="AlphaFoldDB" id="A0A6G1QYQ0"/>
<dbReference type="GO" id="GO:0005882">
    <property type="term" value="C:intermediate filament"/>
    <property type="evidence" value="ECO:0007669"/>
    <property type="project" value="InterPro"/>
</dbReference>
<accession>A0A6G1QYQ0</accession>
<feature type="coiled-coil region" evidence="1">
    <location>
        <begin position="669"/>
        <end position="696"/>
    </location>
</feature>
<evidence type="ECO:0000313" key="4">
    <source>
        <dbReference type="Proteomes" id="UP000503349"/>
    </source>
</evidence>
<dbReference type="PANTHER" id="PTHR47147:SF1">
    <property type="entry name" value="SYNCOILIN"/>
    <property type="match status" value="1"/>
</dbReference>
<organism evidence="3 4">
    <name type="scientific">Channa argus</name>
    <name type="common">Northern snakehead</name>
    <name type="synonym">Ophicephalus argus</name>
    <dbReference type="NCBI Taxonomy" id="215402"/>
    <lineage>
        <taxon>Eukaryota</taxon>
        <taxon>Metazoa</taxon>
        <taxon>Chordata</taxon>
        <taxon>Craniata</taxon>
        <taxon>Vertebrata</taxon>
        <taxon>Euteleostomi</taxon>
        <taxon>Actinopterygii</taxon>
        <taxon>Neopterygii</taxon>
        <taxon>Teleostei</taxon>
        <taxon>Neoteleostei</taxon>
        <taxon>Acanthomorphata</taxon>
        <taxon>Anabantaria</taxon>
        <taxon>Anabantiformes</taxon>
        <taxon>Channoidei</taxon>
        <taxon>Channidae</taxon>
        <taxon>Channa</taxon>
    </lineage>
</organism>
<dbReference type="Proteomes" id="UP000503349">
    <property type="component" value="Chromosome 1"/>
</dbReference>
<evidence type="ECO:0000313" key="3">
    <source>
        <dbReference type="EMBL" id="KAF3707645.1"/>
    </source>
</evidence>
<feature type="region of interest" description="Disordered" evidence="2">
    <location>
        <begin position="410"/>
        <end position="429"/>
    </location>
</feature>
<feature type="compositionally biased region" description="Basic and acidic residues" evidence="2">
    <location>
        <begin position="410"/>
        <end position="422"/>
    </location>
</feature>
<feature type="coiled-coil region" evidence="1">
    <location>
        <begin position="602"/>
        <end position="643"/>
    </location>
</feature>
<keyword evidence="1" id="KW-0175">Coiled coil</keyword>
<evidence type="ECO:0000256" key="2">
    <source>
        <dbReference type="SAM" id="MobiDB-lite"/>
    </source>
</evidence>
<proteinExistence type="predicted"/>
<protein>
    <submittedName>
        <fullName evidence="3">Syncoilin Syncoilin intermediate filament 1 Syncoilin-1</fullName>
    </submittedName>
</protein>
<dbReference type="InterPro" id="IPR027702">
    <property type="entry name" value="Syncoilin"/>
</dbReference>
<feature type="region of interest" description="Disordered" evidence="2">
    <location>
        <begin position="256"/>
        <end position="279"/>
    </location>
</feature>
<gene>
    <name evidence="3" type="ORF">EXN66_Car000818</name>
</gene>
<keyword evidence="4" id="KW-1185">Reference proteome</keyword>
<reference evidence="4" key="2">
    <citation type="submission" date="2019-02" db="EMBL/GenBank/DDBJ databases">
        <title>Opniocepnalus argus Var Kimnra genome.</title>
        <authorList>
            <person name="Zhou C."/>
            <person name="Xiao S."/>
        </authorList>
    </citation>
    <scope>NUCLEOTIDE SEQUENCE [LARGE SCALE GENOMIC DNA]</scope>
</reference>
<evidence type="ECO:0000256" key="1">
    <source>
        <dbReference type="SAM" id="Coils"/>
    </source>
</evidence>
<reference evidence="3 4" key="1">
    <citation type="submission" date="2019-02" db="EMBL/GenBank/DDBJ databases">
        <title>Opniocepnalus argus genome.</title>
        <authorList>
            <person name="Zhou C."/>
            <person name="Xiao S."/>
        </authorList>
    </citation>
    <scope>NUCLEOTIDE SEQUENCE [LARGE SCALE GENOMIC DNA]</scope>
    <source>
        <strain evidence="3">OARG1902GOOAL</strain>
        <tissue evidence="3">Muscle</tissue>
    </source>
</reference>
<dbReference type="EMBL" id="CM015712">
    <property type="protein sequence ID" value="KAF3707645.1"/>
    <property type="molecule type" value="Genomic_DNA"/>
</dbReference>
<name>A0A6G1QYQ0_CHAAH</name>